<feature type="transmembrane region" description="Helical" evidence="7">
    <location>
        <begin position="179"/>
        <end position="198"/>
    </location>
</feature>
<protein>
    <recommendedName>
        <fullName evidence="7">UPF0056 membrane protein</fullName>
    </recommendedName>
</protein>
<evidence type="ECO:0000256" key="6">
    <source>
        <dbReference type="ARBA" id="ARBA00023136"/>
    </source>
</evidence>
<keyword evidence="3" id="KW-1003">Cell membrane</keyword>
<accession>A0ABX1VAW1</accession>
<evidence type="ECO:0000313" key="9">
    <source>
        <dbReference type="Proteomes" id="UP000609651"/>
    </source>
</evidence>
<organism evidence="8 9">
    <name type="scientific">Alienimonas chondri</name>
    <dbReference type="NCBI Taxonomy" id="2681879"/>
    <lineage>
        <taxon>Bacteria</taxon>
        <taxon>Pseudomonadati</taxon>
        <taxon>Planctomycetota</taxon>
        <taxon>Planctomycetia</taxon>
        <taxon>Planctomycetales</taxon>
        <taxon>Planctomycetaceae</taxon>
        <taxon>Alienimonas</taxon>
    </lineage>
</organism>
<dbReference type="EMBL" id="WTPX01000024">
    <property type="protein sequence ID" value="NNJ25061.1"/>
    <property type="molecule type" value="Genomic_DNA"/>
</dbReference>
<keyword evidence="4 7" id="KW-0812">Transmembrane</keyword>
<feature type="transmembrane region" description="Helical" evidence="7">
    <location>
        <begin position="141"/>
        <end position="159"/>
    </location>
</feature>
<evidence type="ECO:0000256" key="2">
    <source>
        <dbReference type="ARBA" id="ARBA00009784"/>
    </source>
</evidence>
<comment type="subcellular location">
    <subcellularLocation>
        <location evidence="1 7">Cell membrane</location>
        <topology evidence="1 7">Multi-pass membrane protein</topology>
    </subcellularLocation>
</comment>
<comment type="caution">
    <text evidence="7">Lacks conserved residue(s) required for the propagation of feature annotation.</text>
</comment>
<dbReference type="Proteomes" id="UP000609651">
    <property type="component" value="Unassembled WGS sequence"/>
</dbReference>
<proteinExistence type="inferred from homology"/>
<dbReference type="InterPro" id="IPR002771">
    <property type="entry name" value="Multi_antbiot-R_MarC"/>
</dbReference>
<sequence>MTLLSAAALLFLVMDPPGNAIVFPAITGHLEPSRRRWVLIRELLFALGVMVAFLFGGGPVLAALQIGEPALAIAGGVVLFLIALQMTFEKPDATAPGPGGKGQSPEEPYFVPMAVPFIAGPSVLATLLLVNARNPDRWPTWLLALLLAWAANAAVLLLADLFTAKIGPRATLALQKLMGLLLTAVAVEQFLAGLSAFLDARGL</sequence>
<feature type="transmembrane region" description="Helical" evidence="7">
    <location>
        <begin position="44"/>
        <end position="64"/>
    </location>
</feature>
<evidence type="ECO:0000313" key="8">
    <source>
        <dbReference type="EMBL" id="NNJ25061.1"/>
    </source>
</evidence>
<comment type="similarity">
    <text evidence="2 7">Belongs to the UPF0056 (MarC) family.</text>
</comment>
<evidence type="ECO:0000256" key="5">
    <source>
        <dbReference type="ARBA" id="ARBA00022989"/>
    </source>
</evidence>
<dbReference type="RefSeq" id="WP_171184661.1">
    <property type="nucleotide sequence ID" value="NZ_WTPX01000024.1"/>
</dbReference>
<comment type="caution">
    <text evidence="8">The sequence shown here is derived from an EMBL/GenBank/DDBJ whole genome shotgun (WGS) entry which is preliminary data.</text>
</comment>
<evidence type="ECO:0000256" key="7">
    <source>
        <dbReference type="RuleBase" id="RU362048"/>
    </source>
</evidence>
<name>A0ABX1VAW1_9PLAN</name>
<keyword evidence="9" id="KW-1185">Reference proteome</keyword>
<gene>
    <name evidence="8" type="ORF">LzC2_11230</name>
</gene>
<keyword evidence="5 7" id="KW-1133">Transmembrane helix</keyword>
<feature type="transmembrane region" description="Helical" evidence="7">
    <location>
        <begin position="108"/>
        <end position="129"/>
    </location>
</feature>
<dbReference type="PANTHER" id="PTHR33508:SF10">
    <property type="entry name" value="UPF0056 INNER MEMBRANE PROTEIN YHGN"/>
    <property type="match status" value="1"/>
</dbReference>
<evidence type="ECO:0000256" key="4">
    <source>
        <dbReference type="ARBA" id="ARBA00022692"/>
    </source>
</evidence>
<evidence type="ECO:0000256" key="3">
    <source>
        <dbReference type="ARBA" id="ARBA00022475"/>
    </source>
</evidence>
<keyword evidence="6 7" id="KW-0472">Membrane</keyword>
<evidence type="ECO:0000256" key="1">
    <source>
        <dbReference type="ARBA" id="ARBA00004651"/>
    </source>
</evidence>
<dbReference type="PANTHER" id="PTHR33508">
    <property type="entry name" value="UPF0056 MEMBRANE PROTEIN YHCE"/>
    <property type="match status" value="1"/>
</dbReference>
<reference evidence="8 9" key="1">
    <citation type="journal article" date="2020" name="Syst. Appl. Microbiol.">
        <title>Alienimonas chondri sp. nov., a novel planctomycete isolated from the biofilm of the red alga Chondrus crispus.</title>
        <authorList>
            <person name="Vitorino I."/>
            <person name="Albuquerque L."/>
            <person name="Wiegand S."/>
            <person name="Kallscheuer N."/>
            <person name="da Costa M.S."/>
            <person name="Lobo-da-Cunha A."/>
            <person name="Jogler C."/>
            <person name="Lage O.M."/>
        </authorList>
    </citation>
    <scope>NUCLEOTIDE SEQUENCE [LARGE SCALE GENOMIC DNA]</scope>
    <source>
        <strain evidence="8 9">LzC2</strain>
    </source>
</reference>
<dbReference type="Pfam" id="PF01914">
    <property type="entry name" value="MarC"/>
    <property type="match status" value="1"/>
</dbReference>
<feature type="transmembrane region" description="Helical" evidence="7">
    <location>
        <begin position="71"/>
        <end position="88"/>
    </location>
</feature>